<feature type="region of interest" description="Disordered" evidence="6">
    <location>
        <begin position="378"/>
        <end position="425"/>
    </location>
</feature>
<dbReference type="InterPro" id="IPR002099">
    <property type="entry name" value="MutL/Mlh/PMS"/>
</dbReference>
<dbReference type="Gene3D" id="3.30.1540.20">
    <property type="entry name" value="MutL, C-terminal domain, dimerisation subdomain"/>
    <property type="match status" value="1"/>
</dbReference>
<feature type="domain" description="DNA mismatch repair protein S5" evidence="8">
    <location>
        <begin position="209"/>
        <end position="327"/>
    </location>
</feature>
<dbReference type="GO" id="GO:0140664">
    <property type="term" value="F:ATP-dependent DNA damage sensor activity"/>
    <property type="evidence" value="ECO:0007669"/>
    <property type="project" value="InterPro"/>
</dbReference>
<feature type="domain" description="MutL C-terminal dimerisation" evidence="7">
    <location>
        <begin position="428"/>
        <end position="560"/>
    </location>
</feature>
<dbReference type="AlphaFoldDB" id="A0A0X8JQD3"/>
<evidence type="ECO:0000313" key="9">
    <source>
        <dbReference type="EMBL" id="AMD92932.1"/>
    </source>
</evidence>
<evidence type="ECO:0000256" key="6">
    <source>
        <dbReference type="SAM" id="MobiDB-lite"/>
    </source>
</evidence>
<dbReference type="PROSITE" id="PS00058">
    <property type="entry name" value="DNA_MISMATCH_REPAIR_1"/>
    <property type="match status" value="1"/>
</dbReference>
<dbReference type="CDD" id="cd16926">
    <property type="entry name" value="HATPase_MutL-MLH-PMS-like"/>
    <property type="match status" value="1"/>
</dbReference>
<keyword evidence="4 5" id="KW-0234">DNA repair</keyword>
<dbReference type="Pfam" id="PF01119">
    <property type="entry name" value="DNA_mis_repair"/>
    <property type="match status" value="1"/>
</dbReference>
<dbReference type="GO" id="GO:0005524">
    <property type="term" value="F:ATP binding"/>
    <property type="evidence" value="ECO:0007669"/>
    <property type="project" value="InterPro"/>
</dbReference>
<evidence type="ECO:0000256" key="3">
    <source>
        <dbReference type="ARBA" id="ARBA00022763"/>
    </source>
</evidence>
<dbReference type="Pfam" id="PF13589">
    <property type="entry name" value="HATPase_c_3"/>
    <property type="match status" value="1"/>
</dbReference>
<dbReference type="InterPro" id="IPR014762">
    <property type="entry name" value="DNA_mismatch_repair_CS"/>
</dbReference>
<dbReference type="InterPro" id="IPR036890">
    <property type="entry name" value="HATPase_C_sf"/>
</dbReference>
<comment type="function">
    <text evidence="5">This protein is involved in the repair of mismatches in DNA. It is required for dam-dependent methyl-directed DNA mismatch repair. May act as a 'molecular matchmaker', a protein that promotes the formation of a stable complex between two or more DNA-binding proteins in an ATP-dependent manner without itself being part of a final effector complex.</text>
</comment>
<dbReference type="Gene3D" id="3.30.230.10">
    <property type="match status" value="1"/>
</dbReference>
<dbReference type="CDD" id="cd00782">
    <property type="entry name" value="MutL_Trans"/>
    <property type="match status" value="1"/>
</dbReference>
<dbReference type="InterPro" id="IPR020568">
    <property type="entry name" value="Ribosomal_Su5_D2-typ_SF"/>
</dbReference>
<dbReference type="GO" id="GO:0032300">
    <property type="term" value="C:mismatch repair complex"/>
    <property type="evidence" value="ECO:0007669"/>
    <property type="project" value="InterPro"/>
</dbReference>
<dbReference type="EMBL" id="CP014230">
    <property type="protein sequence ID" value="AMD92932.1"/>
    <property type="molecule type" value="Genomic_DNA"/>
</dbReference>
<sequence length="604" mass="66281">MRQPIRLLSAELQNQIAAGEVVERPASVLKELVENALDAGATRIRIHIRDGGQSFIRVSDNGRGIPEDELELALTRHATSKLSGVGDLQNIHSFGFRGEALPSIASVSRFRLASAREDGEGAVLEVAHGVTTRAAKTALPRGTDIEVGDLFSNVPARLKFLKQPGTEARKCAEIVTRMALAHLEAEFEFIQGDRTVHHFLAGETLARRLAAIWPESIVDNLRPVERREHGLRVSGLTGDPAAAQARPDRILIYVNQRPIQDRLILSAVREAYRGKILSKEYPQAVLFLSIPPDQVDVNVHPAKSEVRFQDEQDIFRLVRSAVLRALESGPTEYSGTGESPAASAPVSFPDIQANARETFAAYAPDHKFASSRNAQLLFPDPPEVRAEPQYSPAPPVRPEAADSPAPEPPGILHEPAPRPSAPERPLRYLGQFDRTYLILIEDGKLVLMDQHAAHERVLYHALSAQGTRGDRQPLLVPLELSLHPSQTAVLQDIWSDLLGLGFSLELSGTRRLLIQAVPTLLAPAAAREFLEDVLANKARSMHDLWAVMACKSAIKAGDALTPDEALALLDAWNLLPDKDFCPHGRPVTVCWSVPDLEKLFKRRG</sequence>
<comment type="similarity">
    <text evidence="1 5">Belongs to the DNA mismatch repair MutL/HexB family.</text>
</comment>
<dbReference type="GO" id="GO:0006298">
    <property type="term" value="P:mismatch repair"/>
    <property type="evidence" value="ECO:0007669"/>
    <property type="project" value="UniProtKB-UniRule"/>
</dbReference>
<dbReference type="HAMAP" id="MF_00149">
    <property type="entry name" value="DNA_mis_repair"/>
    <property type="match status" value="1"/>
</dbReference>
<dbReference type="Pfam" id="PF08676">
    <property type="entry name" value="MutL_C"/>
    <property type="match status" value="1"/>
</dbReference>
<evidence type="ECO:0000256" key="5">
    <source>
        <dbReference type="HAMAP-Rule" id="MF_00149"/>
    </source>
</evidence>
<dbReference type="InterPro" id="IPR014721">
    <property type="entry name" value="Ribsml_uS5_D2-typ_fold_subgr"/>
</dbReference>
<evidence type="ECO:0000256" key="2">
    <source>
        <dbReference type="ARBA" id="ARBA00021975"/>
    </source>
</evidence>
<dbReference type="GO" id="GO:0030983">
    <property type="term" value="F:mismatched DNA binding"/>
    <property type="evidence" value="ECO:0007669"/>
    <property type="project" value="InterPro"/>
</dbReference>
<evidence type="ECO:0000256" key="1">
    <source>
        <dbReference type="ARBA" id="ARBA00006082"/>
    </source>
</evidence>
<dbReference type="OrthoDB" id="9763467at2"/>
<dbReference type="SUPFAM" id="SSF118116">
    <property type="entry name" value="DNA mismatch repair protein MutL"/>
    <property type="match status" value="1"/>
</dbReference>
<dbReference type="InterPro" id="IPR042121">
    <property type="entry name" value="MutL_C_regsub"/>
</dbReference>
<proteinExistence type="inferred from homology"/>
<keyword evidence="3 5" id="KW-0227">DNA damage</keyword>
<dbReference type="InterPro" id="IPR037198">
    <property type="entry name" value="MutL_C_sf"/>
</dbReference>
<reference evidence="10" key="1">
    <citation type="submission" date="2016-02" db="EMBL/GenBank/DDBJ databases">
        <authorList>
            <person name="Holder M.E."/>
            <person name="Ajami N.J."/>
            <person name="Petrosino J.F."/>
        </authorList>
    </citation>
    <scope>NUCLEOTIDE SEQUENCE [LARGE SCALE GENOMIC DNA]</scope>
    <source>
        <strain evidence="10">DSM 12838</strain>
    </source>
</reference>
<organism evidence="9 10">
    <name type="scientific">Desulfomicrobium orale DSM 12838</name>
    <dbReference type="NCBI Taxonomy" id="888061"/>
    <lineage>
        <taxon>Bacteria</taxon>
        <taxon>Pseudomonadati</taxon>
        <taxon>Thermodesulfobacteriota</taxon>
        <taxon>Desulfovibrionia</taxon>
        <taxon>Desulfovibrionales</taxon>
        <taxon>Desulfomicrobiaceae</taxon>
        <taxon>Desulfomicrobium</taxon>
    </lineage>
</organism>
<dbReference type="InterPro" id="IPR042120">
    <property type="entry name" value="MutL_C_dimsub"/>
</dbReference>
<dbReference type="FunFam" id="3.30.565.10:FF:000003">
    <property type="entry name" value="DNA mismatch repair endonuclease MutL"/>
    <property type="match status" value="1"/>
</dbReference>
<dbReference type="InterPro" id="IPR013507">
    <property type="entry name" value="DNA_mismatch_S5_2-like"/>
</dbReference>
<dbReference type="KEGG" id="doa:AXF15_07320"/>
<evidence type="ECO:0000259" key="7">
    <source>
        <dbReference type="SMART" id="SM00853"/>
    </source>
</evidence>
<dbReference type="SUPFAM" id="SSF54211">
    <property type="entry name" value="Ribosomal protein S5 domain 2-like"/>
    <property type="match status" value="1"/>
</dbReference>
<dbReference type="Proteomes" id="UP000063964">
    <property type="component" value="Chromosome"/>
</dbReference>
<evidence type="ECO:0000313" key="10">
    <source>
        <dbReference type="Proteomes" id="UP000063964"/>
    </source>
</evidence>
<name>A0A0X8JQD3_9BACT</name>
<dbReference type="SMART" id="SM01340">
    <property type="entry name" value="DNA_mis_repair"/>
    <property type="match status" value="1"/>
</dbReference>
<dbReference type="InterPro" id="IPR014790">
    <property type="entry name" value="MutL_C"/>
</dbReference>
<keyword evidence="10" id="KW-1185">Reference proteome</keyword>
<dbReference type="InterPro" id="IPR020667">
    <property type="entry name" value="DNA_mismatch_repair_MutL"/>
</dbReference>
<dbReference type="RefSeq" id="WP_066605394.1">
    <property type="nucleotide sequence ID" value="NZ_CP014230.1"/>
</dbReference>
<dbReference type="Gene3D" id="3.30.565.10">
    <property type="entry name" value="Histidine kinase-like ATPase, C-terminal domain"/>
    <property type="match status" value="1"/>
</dbReference>
<dbReference type="STRING" id="888061.AXF15_07320"/>
<evidence type="ECO:0000256" key="4">
    <source>
        <dbReference type="ARBA" id="ARBA00023204"/>
    </source>
</evidence>
<dbReference type="SUPFAM" id="SSF55874">
    <property type="entry name" value="ATPase domain of HSP90 chaperone/DNA topoisomerase II/histidine kinase"/>
    <property type="match status" value="1"/>
</dbReference>
<dbReference type="PANTHER" id="PTHR10073:SF12">
    <property type="entry name" value="DNA MISMATCH REPAIR PROTEIN MLH1"/>
    <property type="match status" value="1"/>
</dbReference>
<dbReference type="GO" id="GO:0016887">
    <property type="term" value="F:ATP hydrolysis activity"/>
    <property type="evidence" value="ECO:0007669"/>
    <property type="project" value="InterPro"/>
</dbReference>
<protein>
    <recommendedName>
        <fullName evidence="2 5">DNA mismatch repair protein MutL</fullName>
    </recommendedName>
</protein>
<dbReference type="SMART" id="SM00853">
    <property type="entry name" value="MutL_C"/>
    <property type="match status" value="1"/>
</dbReference>
<dbReference type="InterPro" id="IPR038973">
    <property type="entry name" value="MutL/Mlh/Pms-like"/>
</dbReference>
<dbReference type="NCBIfam" id="TIGR00585">
    <property type="entry name" value="mutl"/>
    <property type="match status" value="1"/>
</dbReference>
<gene>
    <name evidence="5" type="primary">mutL</name>
    <name evidence="9" type="ORF">AXF15_07320</name>
</gene>
<dbReference type="PANTHER" id="PTHR10073">
    <property type="entry name" value="DNA MISMATCH REPAIR PROTEIN MLH, PMS, MUTL"/>
    <property type="match status" value="1"/>
</dbReference>
<accession>A0A0X8JQD3</accession>
<evidence type="ECO:0000259" key="8">
    <source>
        <dbReference type="SMART" id="SM01340"/>
    </source>
</evidence>
<dbReference type="Gene3D" id="3.30.1370.100">
    <property type="entry name" value="MutL, C-terminal domain, regulatory subdomain"/>
    <property type="match status" value="1"/>
</dbReference>